<gene>
    <name evidence="1" type="ORF">SCARUB_00181</name>
</gene>
<dbReference type="AlphaFoldDB" id="A0A1E3XG48"/>
<protein>
    <submittedName>
        <fullName evidence="1">Uncharacterized protein</fullName>
    </submittedName>
</protein>
<name>A0A1E3XG48_9BACT</name>
<dbReference type="EMBL" id="MAYW01000003">
    <property type="protein sequence ID" value="ODS34601.1"/>
    <property type="molecule type" value="Genomic_DNA"/>
</dbReference>
<evidence type="ECO:0000313" key="1">
    <source>
        <dbReference type="EMBL" id="ODS34601.1"/>
    </source>
</evidence>
<accession>A0A1E3XG48</accession>
<proteinExistence type="predicted"/>
<sequence length="330" mass="38864">MLDKNQNATQNLTLEKDVGHEIIYDIQLVDDIVFKGLAERERHGDIELYNKYHELRDGIYEIEQENRPKRFRDLDNDFFHRLGYDIFLKEILNEYPGIKDKIEEVHVRRATTKQNEGSNVVDNGKKVIIRLYPEQFIEGGKEIHKVLAHELMHVSDMMDEDFGYSVEHFDCSPMEERIIRDRYRLFWDIYVDSRLEREGKESIANKEIRKKEFDSFFSKIPEDTRGSIFEKMWGGKEPLTHPKMIELSKDINKVLAIAKEGNHENEAERVGPLPGTTCTLCGFPSFEWVEDIESDEEVVKILKEDFPDWSPHDGVCPRCVEYYKVKAGKW</sequence>
<comment type="caution">
    <text evidence="1">The sequence shown here is derived from an EMBL/GenBank/DDBJ whole genome shotgun (WGS) entry which is preliminary data.</text>
</comment>
<organism evidence="1 2">
    <name type="scientific">Candidatus Scalindua rubra</name>
    <dbReference type="NCBI Taxonomy" id="1872076"/>
    <lineage>
        <taxon>Bacteria</taxon>
        <taxon>Pseudomonadati</taxon>
        <taxon>Planctomycetota</taxon>
        <taxon>Candidatus Brocadiia</taxon>
        <taxon>Candidatus Brocadiales</taxon>
        <taxon>Candidatus Scalinduaceae</taxon>
        <taxon>Candidatus Scalindua</taxon>
    </lineage>
</organism>
<dbReference type="Proteomes" id="UP000094056">
    <property type="component" value="Unassembled WGS sequence"/>
</dbReference>
<evidence type="ECO:0000313" key="2">
    <source>
        <dbReference type="Proteomes" id="UP000094056"/>
    </source>
</evidence>
<reference evidence="1 2" key="1">
    <citation type="submission" date="2016-07" db="EMBL/GenBank/DDBJ databases">
        <title>Draft genome of Scalindua rubra, obtained from a brine-seawater interface in the Red Sea, sheds light on salt adaptation in anammox bacteria.</title>
        <authorList>
            <person name="Speth D.R."/>
            <person name="Lagkouvardos I."/>
            <person name="Wang Y."/>
            <person name="Qian P.-Y."/>
            <person name="Dutilh B.E."/>
            <person name="Jetten M.S."/>
        </authorList>
    </citation>
    <scope>NUCLEOTIDE SEQUENCE [LARGE SCALE GENOMIC DNA]</scope>
    <source>
        <strain evidence="1">BSI-1</strain>
    </source>
</reference>